<dbReference type="Proteomes" id="UP000667650">
    <property type="component" value="Unassembled WGS sequence"/>
</dbReference>
<dbReference type="Gene3D" id="3.40.630.30">
    <property type="match status" value="1"/>
</dbReference>
<gene>
    <name evidence="2" type="ORF">GTQ34_03655</name>
</gene>
<dbReference type="GO" id="GO:0016747">
    <property type="term" value="F:acyltransferase activity, transferring groups other than amino-acyl groups"/>
    <property type="evidence" value="ECO:0007669"/>
    <property type="project" value="InterPro"/>
</dbReference>
<accession>A0A964TA16</accession>
<protein>
    <submittedName>
        <fullName evidence="2">GNAT family N-acetyltransferase</fullName>
    </submittedName>
</protein>
<dbReference type="CDD" id="cd04301">
    <property type="entry name" value="NAT_SF"/>
    <property type="match status" value="1"/>
</dbReference>
<evidence type="ECO:0000259" key="1">
    <source>
        <dbReference type="PROSITE" id="PS51186"/>
    </source>
</evidence>
<dbReference type="PROSITE" id="PS51186">
    <property type="entry name" value="GNAT"/>
    <property type="match status" value="1"/>
</dbReference>
<organism evidence="2 3">
    <name type="scientific">Flagellimonas ochracea</name>
    <dbReference type="NCBI Taxonomy" id="2696472"/>
    <lineage>
        <taxon>Bacteria</taxon>
        <taxon>Pseudomonadati</taxon>
        <taxon>Bacteroidota</taxon>
        <taxon>Flavobacteriia</taxon>
        <taxon>Flavobacteriales</taxon>
        <taxon>Flavobacteriaceae</taxon>
        <taxon>Flagellimonas</taxon>
    </lineage>
</organism>
<keyword evidence="3" id="KW-1185">Reference proteome</keyword>
<evidence type="ECO:0000313" key="2">
    <source>
        <dbReference type="EMBL" id="NAY91005.1"/>
    </source>
</evidence>
<name>A0A964TA16_9FLAO</name>
<sequence length="146" mass="16887">MEAQFVIKWIPKSELKSILPLAYLLNNKKVSMETLELRLTEMIPMGYQCIGVYDQERLIGICGVWTLNKLYAGKHLEPDNVMIDPNYQGKGIGNLLMQFLFEYAKEIGCEGTEVNCYAKNIRGKKFWESHGYEALGYHLVKRFNNE</sequence>
<comment type="caution">
    <text evidence="2">The sequence shown here is derived from an EMBL/GenBank/DDBJ whole genome shotgun (WGS) entry which is preliminary data.</text>
</comment>
<dbReference type="InterPro" id="IPR016181">
    <property type="entry name" value="Acyl_CoA_acyltransferase"/>
</dbReference>
<dbReference type="InterPro" id="IPR000182">
    <property type="entry name" value="GNAT_dom"/>
</dbReference>
<proteinExistence type="predicted"/>
<dbReference type="SUPFAM" id="SSF55729">
    <property type="entry name" value="Acyl-CoA N-acyltransferases (Nat)"/>
    <property type="match status" value="1"/>
</dbReference>
<feature type="domain" description="N-acetyltransferase" evidence="1">
    <location>
        <begin position="1"/>
        <end position="146"/>
    </location>
</feature>
<evidence type="ECO:0000313" key="3">
    <source>
        <dbReference type="Proteomes" id="UP000667650"/>
    </source>
</evidence>
<dbReference type="EMBL" id="JAAABI010000001">
    <property type="protein sequence ID" value="NAY91005.1"/>
    <property type="molecule type" value="Genomic_DNA"/>
</dbReference>
<dbReference type="AlphaFoldDB" id="A0A964TA16"/>
<dbReference type="Pfam" id="PF00583">
    <property type="entry name" value="Acetyltransf_1"/>
    <property type="match status" value="1"/>
</dbReference>
<reference evidence="2" key="1">
    <citation type="submission" date="2020-01" db="EMBL/GenBank/DDBJ databases">
        <title>Muricauda ochracea sp. nov., isolated from a tidal flat of Garorim bay in Korea.</title>
        <authorList>
            <person name="Kim D."/>
            <person name="Yoo Y."/>
            <person name="Kim J.-J."/>
        </authorList>
    </citation>
    <scope>NUCLEOTIDE SEQUENCE</scope>
    <source>
        <strain evidence="2">JGD-17</strain>
    </source>
</reference>